<keyword evidence="3" id="KW-1185">Reference proteome</keyword>
<sequence length="135" mass="14893">MESNKDVVIRWLNAVAEGDGAALKALCTKDIVHEIMGTSVVSRQLSRDDLVALAGSLFQITKSGIQFTILNATAEHDRVSAQFTGTSELVTGVPYNNVYHLLFRLRDGRICEGWEYCDTKLVDEVLGPLLAREPQ</sequence>
<dbReference type="Proteomes" id="UP000467130">
    <property type="component" value="Chromosome"/>
</dbReference>
<dbReference type="RefSeq" id="WP_163794222.1">
    <property type="nucleotide sequence ID" value="NZ_AP022587.1"/>
</dbReference>
<dbReference type="Pfam" id="PF12680">
    <property type="entry name" value="SnoaL_2"/>
    <property type="match status" value="1"/>
</dbReference>
<accession>A0A7I7QHQ2</accession>
<gene>
    <name evidence="2" type="ORF">MSTO_60130</name>
</gene>
<dbReference type="InterPro" id="IPR037401">
    <property type="entry name" value="SnoaL-like"/>
</dbReference>
<protein>
    <recommendedName>
        <fullName evidence="1">SnoaL-like domain-containing protein</fullName>
    </recommendedName>
</protein>
<dbReference type="PANTHER" id="PTHR41252">
    <property type="entry name" value="BLR2505 PROTEIN"/>
    <property type="match status" value="1"/>
</dbReference>
<evidence type="ECO:0000313" key="3">
    <source>
        <dbReference type="Proteomes" id="UP000467130"/>
    </source>
</evidence>
<name>A0A7I7QHQ2_9MYCO</name>
<evidence type="ECO:0000259" key="1">
    <source>
        <dbReference type="Pfam" id="PF12680"/>
    </source>
</evidence>
<dbReference type="AlphaFoldDB" id="A0A7I7QHQ2"/>
<dbReference type="PANTHER" id="PTHR41252:SF1">
    <property type="entry name" value="BLR2505 PROTEIN"/>
    <property type="match status" value="1"/>
</dbReference>
<dbReference type="InterPro" id="IPR032710">
    <property type="entry name" value="NTF2-like_dom_sf"/>
</dbReference>
<dbReference type="KEGG" id="msto:MSTO_60130"/>
<dbReference type="SUPFAM" id="SSF54427">
    <property type="entry name" value="NTF2-like"/>
    <property type="match status" value="1"/>
</dbReference>
<proteinExistence type="predicted"/>
<dbReference type="Gene3D" id="3.10.450.50">
    <property type="match status" value="1"/>
</dbReference>
<reference evidence="2 3" key="1">
    <citation type="journal article" date="2019" name="Emerg. Microbes Infect.">
        <title>Comprehensive subspecies identification of 175 nontuberculous mycobacteria species based on 7547 genomic profiles.</title>
        <authorList>
            <person name="Matsumoto Y."/>
            <person name="Kinjo T."/>
            <person name="Motooka D."/>
            <person name="Nabeya D."/>
            <person name="Jung N."/>
            <person name="Uechi K."/>
            <person name="Horii T."/>
            <person name="Iida T."/>
            <person name="Fujita J."/>
            <person name="Nakamura S."/>
        </authorList>
    </citation>
    <scope>NUCLEOTIDE SEQUENCE [LARGE SCALE GENOMIC DNA]</scope>
    <source>
        <strain evidence="2 3">JCM 17783</strain>
    </source>
</reference>
<dbReference type="EMBL" id="AP022587">
    <property type="protein sequence ID" value="BBY25808.1"/>
    <property type="molecule type" value="Genomic_DNA"/>
</dbReference>
<feature type="domain" description="SnoaL-like" evidence="1">
    <location>
        <begin position="8"/>
        <end position="112"/>
    </location>
</feature>
<organism evidence="2 3">
    <name type="scientific">Mycobacterium stomatepiae</name>
    <dbReference type="NCBI Taxonomy" id="470076"/>
    <lineage>
        <taxon>Bacteria</taxon>
        <taxon>Bacillati</taxon>
        <taxon>Actinomycetota</taxon>
        <taxon>Actinomycetes</taxon>
        <taxon>Mycobacteriales</taxon>
        <taxon>Mycobacteriaceae</taxon>
        <taxon>Mycobacterium</taxon>
        <taxon>Mycobacterium simiae complex</taxon>
    </lineage>
</organism>
<evidence type="ECO:0000313" key="2">
    <source>
        <dbReference type="EMBL" id="BBY25808.1"/>
    </source>
</evidence>